<name>A0A2W2BUZ1_9BACT</name>
<comment type="caution">
    <text evidence="1">The sequence shown here is derived from an EMBL/GenBank/DDBJ whole genome shotgun (WGS) entry which is preliminary data.</text>
</comment>
<dbReference type="PANTHER" id="PTHR37841:SF1">
    <property type="entry name" value="DUF3298 DOMAIN-CONTAINING PROTEIN"/>
    <property type="match status" value="1"/>
</dbReference>
<evidence type="ECO:0008006" key="3">
    <source>
        <dbReference type="Google" id="ProtNLM"/>
    </source>
</evidence>
<dbReference type="RefSeq" id="WP_111000007.1">
    <property type="nucleotide sequence ID" value="NZ_QKTW01000022.1"/>
</dbReference>
<dbReference type="PROSITE" id="PS51257">
    <property type="entry name" value="PROKAR_LIPOPROTEIN"/>
    <property type="match status" value="1"/>
</dbReference>
<sequence length="340" mass="39096">MSAKVLRLLFFISSTILLFACKPERLSVIKLNGKQGCINKRGHIIIPAEWDYVCLSPIRYRLIPVEKDSMYGYITRKGTIAIPLRYSDANNFQEGLAAVMIGKKYGFINTKGQTVIPFLYDDIFDGFSNGLCDFQIKDSCGYINHKGEVVIPAQYRICYPFMSRYGQVMTFDHESKLIDKTGKTYAYEEIGESYRLWRPRNSYPGSFEDSNGRGRKNQAGKIIVPAIYLTTCNLREGMYVVEDKNRKCGAYNEKGEMVISPKFDFLNSFYEGKAVFKLDGKWGYVDRKGRIVIAAQFDEAYDFHHGRAYVEIDGKVGFIDRKGRLKIKPIFEPCYWSGFW</sequence>
<dbReference type="InterPro" id="IPR032774">
    <property type="entry name" value="WG_beta_rep"/>
</dbReference>
<proteinExistence type="predicted"/>
<reference evidence="1 2" key="1">
    <citation type="submission" date="2018-06" db="EMBL/GenBank/DDBJ databases">
        <title>Mucibacter soli gen. nov., sp. nov., a new member of the family Chitinophagaceae producing mucin.</title>
        <authorList>
            <person name="Kim M.-K."/>
            <person name="Park S."/>
            <person name="Kim T.-S."/>
            <person name="Joung Y."/>
            <person name="Han J.-H."/>
            <person name="Kim S.B."/>
        </authorList>
    </citation>
    <scope>NUCLEOTIDE SEQUENCE [LARGE SCALE GENOMIC DNA]</scope>
    <source>
        <strain evidence="1 2">R1-15</strain>
    </source>
</reference>
<dbReference type="PANTHER" id="PTHR37841">
    <property type="entry name" value="GLR2918 PROTEIN"/>
    <property type="match status" value="1"/>
</dbReference>
<dbReference type="AlphaFoldDB" id="A0A2W2BUZ1"/>
<gene>
    <name evidence="1" type="ORF">DN068_16305</name>
</gene>
<dbReference type="Pfam" id="PF14903">
    <property type="entry name" value="WG_beta_rep"/>
    <property type="match status" value="5"/>
</dbReference>
<protein>
    <recommendedName>
        <fullName evidence="3">WG repeat-containing protein</fullName>
    </recommendedName>
</protein>
<keyword evidence="2" id="KW-1185">Reference proteome</keyword>
<accession>A0A2W2BUZ1</accession>
<evidence type="ECO:0000313" key="1">
    <source>
        <dbReference type="EMBL" id="PZF71633.1"/>
    </source>
</evidence>
<dbReference type="Proteomes" id="UP000248745">
    <property type="component" value="Unassembled WGS sequence"/>
</dbReference>
<organism evidence="1 2">
    <name type="scientific">Taibaiella soli</name>
    <dbReference type="NCBI Taxonomy" id="1649169"/>
    <lineage>
        <taxon>Bacteria</taxon>
        <taxon>Pseudomonadati</taxon>
        <taxon>Bacteroidota</taxon>
        <taxon>Chitinophagia</taxon>
        <taxon>Chitinophagales</taxon>
        <taxon>Chitinophagaceae</taxon>
        <taxon>Taibaiella</taxon>
    </lineage>
</organism>
<dbReference type="SUPFAM" id="SSF69360">
    <property type="entry name" value="Cell wall binding repeat"/>
    <property type="match status" value="1"/>
</dbReference>
<dbReference type="OrthoDB" id="5464673at2"/>
<dbReference type="EMBL" id="QKTW01000022">
    <property type="protein sequence ID" value="PZF71633.1"/>
    <property type="molecule type" value="Genomic_DNA"/>
</dbReference>
<evidence type="ECO:0000313" key="2">
    <source>
        <dbReference type="Proteomes" id="UP000248745"/>
    </source>
</evidence>